<sequence length="144" mass="15139">MRTSVLSALLLAIPFVASSPLVPRDDVQFSNCGDGVLQLTGLDVSPSNPAPGDTITIQFSGNLQSTIESGSVVASISYGGTQVMQQTYSVCDSQDCPVQPGDQTFSQDFQVPSYAPAGGYQVQVVGTVQGNQRLACMNFDVQVQ</sequence>
<dbReference type="Pfam" id="PF02221">
    <property type="entry name" value="E1_DerP2_DerF2"/>
    <property type="match status" value="1"/>
</dbReference>
<dbReference type="AlphaFoldDB" id="A0A067MWS5"/>
<dbReference type="Proteomes" id="UP000027195">
    <property type="component" value="Unassembled WGS sequence"/>
</dbReference>
<evidence type="ECO:0000256" key="3">
    <source>
        <dbReference type="ARBA" id="ARBA00011245"/>
    </source>
</evidence>
<evidence type="ECO:0000256" key="1">
    <source>
        <dbReference type="ARBA" id="ARBA00002053"/>
    </source>
</evidence>
<evidence type="ECO:0000313" key="10">
    <source>
        <dbReference type="EMBL" id="KDQ20198.1"/>
    </source>
</evidence>
<dbReference type="InParanoid" id="A0A067MWS5"/>
<reference evidence="11" key="1">
    <citation type="journal article" date="2014" name="Proc. Natl. Acad. Sci. U.S.A.">
        <title>Extensive sampling of basidiomycete genomes demonstrates inadequacy of the white-rot/brown-rot paradigm for wood decay fungi.</title>
        <authorList>
            <person name="Riley R."/>
            <person name="Salamov A.A."/>
            <person name="Brown D.W."/>
            <person name="Nagy L.G."/>
            <person name="Floudas D."/>
            <person name="Held B.W."/>
            <person name="Levasseur A."/>
            <person name="Lombard V."/>
            <person name="Morin E."/>
            <person name="Otillar R."/>
            <person name="Lindquist E.A."/>
            <person name="Sun H."/>
            <person name="LaButti K.M."/>
            <person name="Schmutz J."/>
            <person name="Jabbour D."/>
            <person name="Luo H."/>
            <person name="Baker S.E."/>
            <person name="Pisabarro A.G."/>
            <person name="Walton J.D."/>
            <person name="Blanchette R.A."/>
            <person name="Henrissat B."/>
            <person name="Martin F."/>
            <person name="Cullen D."/>
            <person name="Hibbett D.S."/>
            <person name="Grigoriev I.V."/>
        </authorList>
    </citation>
    <scope>NUCLEOTIDE SEQUENCE [LARGE SCALE GENOMIC DNA]</scope>
    <source>
        <strain evidence="11">FD-172 SS1</strain>
    </source>
</reference>
<proteinExistence type="inferred from homology"/>
<organism evidence="10 11">
    <name type="scientific">Botryobasidium botryosum (strain FD-172 SS1)</name>
    <dbReference type="NCBI Taxonomy" id="930990"/>
    <lineage>
        <taxon>Eukaryota</taxon>
        <taxon>Fungi</taxon>
        <taxon>Dikarya</taxon>
        <taxon>Basidiomycota</taxon>
        <taxon>Agaricomycotina</taxon>
        <taxon>Agaricomycetes</taxon>
        <taxon>Cantharellales</taxon>
        <taxon>Botryobasidiaceae</taxon>
        <taxon>Botryobasidium</taxon>
    </lineage>
</organism>
<dbReference type="SUPFAM" id="SSF81296">
    <property type="entry name" value="E set domains"/>
    <property type="match status" value="1"/>
</dbReference>
<keyword evidence="7" id="KW-0445">Lipid transport</keyword>
<dbReference type="PANTHER" id="PTHR11306:SF0">
    <property type="entry name" value="PHOSPHATIDYLGLYCEROL_PHOSPHATIDYLINOSITOL TRANSFER PROTEIN"/>
    <property type="match status" value="1"/>
</dbReference>
<feature type="chain" id="PRO_5001641614" description="Phosphatidylglycerol/phosphatidylinositol transfer protein" evidence="8">
    <location>
        <begin position="19"/>
        <end position="144"/>
    </location>
</feature>
<evidence type="ECO:0000313" key="11">
    <source>
        <dbReference type="Proteomes" id="UP000027195"/>
    </source>
</evidence>
<dbReference type="PANTHER" id="PTHR11306">
    <property type="entry name" value="NIEMANN PICK TYPE C2 PROTEIN NPC2-RELATED"/>
    <property type="match status" value="1"/>
</dbReference>
<feature type="domain" description="MD-2-related lipid-recognition" evidence="9">
    <location>
        <begin position="29"/>
        <end position="141"/>
    </location>
</feature>
<evidence type="ECO:0000256" key="8">
    <source>
        <dbReference type="SAM" id="SignalP"/>
    </source>
</evidence>
<keyword evidence="6 8" id="KW-0732">Signal</keyword>
<evidence type="ECO:0000256" key="2">
    <source>
        <dbReference type="ARBA" id="ARBA00006370"/>
    </source>
</evidence>
<dbReference type="EMBL" id="KL198018">
    <property type="protein sequence ID" value="KDQ20198.1"/>
    <property type="molecule type" value="Genomic_DNA"/>
</dbReference>
<protein>
    <recommendedName>
        <fullName evidence="4">Phosphatidylglycerol/phosphatidylinositol transfer protein</fullName>
    </recommendedName>
</protein>
<dbReference type="HOGENOM" id="CLU_097982_3_1_1"/>
<evidence type="ECO:0000256" key="7">
    <source>
        <dbReference type="ARBA" id="ARBA00023055"/>
    </source>
</evidence>
<evidence type="ECO:0000259" key="9">
    <source>
        <dbReference type="SMART" id="SM00737"/>
    </source>
</evidence>
<dbReference type="InterPro" id="IPR014756">
    <property type="entry name" value="Ig_E-set"/>
</dbReference>
<dbReference type="OrthoDB" id="6409159at2759"/>
<comment type="similarity">
    <text evidence="2">Belongs to the NPC2 family.</text>
</comment>
<evidence type="ECO:0000256" key="6">
    <source>
        <dbReference type="ARBA" id="ARBA00022729"/>
    </source>
</evidence>
<dbReference type="Gene3D" id="2.60.40.770">
    <property type="match status" value="1"/>
</dbReference>
<dbReference type="InterPro" id="IPR039670">
    <property type="entry name" value="NPC2-like"/>
</dbReference>
<comment type="function">
    <text evidence="1">Catalyzes the intermembrane transfer of phosphatidylglycerol and phosphatidylinositol.</text>
</comment>
<accession>A0A067MWS5</accession>
<feature type="signal peptide" evidence="8">
    <location>
        <begin position="1"/>
        <end position="18"/>
    </location>
</feature>
<comment type="subunit">
    <text evidence="3">Monomer.</text>
</comment>
<dbReference type="GO" id="GO:0015918">
    <property type="term" value="P:sterol transport"/>
    <property type="evidence" value="ECO:0007669"/>
    <property type="project" value="InterPro"/>
</dbReference>
<keyword evidence="5" id="KW-0813">Transport</keyword>
<name>A0A067MWS5_BOTB1</name>
<keyword evidence="11" id="KW-1185">Reference proteome</keyword>
<dbReference type="SMART" id="SM00737">
    <property type="entry name" value="ML"/>
    <property type="match status" value="1"/>
</dbReference>
<evidence type="ECO:0000256" key="5">
    <source>
        <dbReference type="ARBA" id="ARBA00022448"/>
    </source>
</evidence>
<dbReference type="GO" id="GO:0032934">
    <property type="term" value="F:sterol binding"/>
    <property type="evidence" value="ECO:0007669"/>
    <property type="project" value="InterPro"/>
</dbReference>
<evidence type="ECO:0000256" key="4">
    <source>
        <dbReference type="ARBA" id="ARBA00016056"/>
    </source>
</evidence>
<dbReference type="InterPro" id="IPR003172">
    <property type="entry name" value="ML_dom"/>
</dbReference>
<gene>
    <name evidence="10" type="ORF">BOTBODRAFT_142751</name>
</gene>